<dbReference type="Proteomes" id="UP001056120">
    <property type="component" value="Linkage Group LG07"/>
</dbReference>
<comment type="caution">
    <text evidence="1">The sequence shown here is derived from an EMBL/GenBank/DDBJ whole genome shotgun (WGS) entry which is preliminary data.</text>
</comment>
<name>A0ACB9IPY9_9ASTR</name>
<sequence length="79" mass="8588">MNGRDYILSGSCDEHVVRICCAQTGRRLRDISLEDFNLSVLAAYSSPRSSPEIVKVNMLTSKDADKESLSDEAHSLGGA</sequence>
<reference evidence="1 2" key="2">
    <citation type="journal article" date="2022" name="Mol. Ecol. Resour.">
        <title>The genomes of chicory, endive, great burdock and yacon provide insights into Asteraceae paleo-polyploidization history and plant inulin production.</title>
        <authorList>
            <person name="Fan W."/>
            <person name="Wang S."/>
            <person name="Wang H."/>
            <person name="Wang A."/>
            <person name="Jiang F."/>
            <person name="Liu H."/>
            <person name="Zhao H."/>
            <person name="Xu D."/>
            <person name="Zhang Y."/>
        </authorList>
    </citation>
    <scope>NUCLEOTIDE SEQUENCE [LARGE SCALE GENOMIC DNA]</scope>
    <source>
        <strain evidence="2">cv. Yunnan</strain>
        <tissue evidence="1">Leaves</tissue>
    </source>
</reference>
<dbReference type="EMBL" id="CM042024">
    <property type="protein sequence ID" value="KAI3809882.1"/>
    <property type="molecule type" value="Genomic_DNA"/>
</dbReference>
<reference evidence="2" key="1">
    <citation type="journal article" date="2022" name="Mol. Ecol. Resour.">
        <title>The genomes of chicory, endive, great burdock and yacon provide insights into Asteraceae palaeo-polyploidization history and plant inulin production.</title>
        <authorList>
            <person name="Fan W."/>
            <person name="Wang S."/>
            <person name="Wang H."/>
            <person name="Wang A."/>
            <person name="Jiang F."/>
            <person name="Liu H."/>
            <person name="Zhao H."/>
            <person name="Xu D."/>
            <person name="Zhang Y."/>
        </authorList>
    </citation>
    <scope>NUCLEOTIDE SEQUENCE [LARGE SCALE GENOMIC DNA]</scope>
    <source>
        <strain evidence="2">cv. Yunnan</strain>
    </source>
</reference>
<keyword evidence="2" id="KW-1185">Reference proteome</keyword>
<accession>A0ACB9IPY9</accession>
<protein>
    <submittedName>
        <fullName evidence="1">Uncharacterized protein</fullName>
    </submittedName>
</protein>
<organism evidence="1 2">
    <name type="scientific">Smallanthus sonchifolius</name>
    <dbReference type="NCBI Taxonomy" id="185202"/>
    <lineage>
        <taxon>Eukaryota</taxon>
        <taxon>Viridiplantae</taxon>
        <taxon>Streptophyta</taxon>
        <taxon>Embryophyta</taxon>
        <taxon>Tracheophyta</taxon>
        <taxon>Spermatophyta</taxon>
        <taxon>Magnoliopsida</taxon>
        <taxon>eudicotyledons</taxon>
        <taxon>Gunneridae</taxon>
        <taxon>Pentapetalae</taxon>
        <taxon>asterids</taxon>
        <taxon>campanulids</taxon>
        <taxon>Asterales</taxon>
        <taxon>Asteraceae</taxon>
        <taxon>Asteroideae</taxon>
        <taxon>Heliantheae alliance</taxon>
        <taxon>Millerieae</taxon>
        <taxon>Smallanthus</taxon>
    </lineage>
</organism>
<evidence type="ECO:0000313" key="2">
    <source>
        <dbReference type="Proteomes" id="UP001056120"/>
    </source>
</evidence>
<proteinExistence type="predicted"/>
<evidence type="ECO:0000313" key="1">
    <source>
        <dbReference type="EMBL" id="KAI3809882.1"/>
    </source>
</evidence>
<gene>
    <name evidence="1" type="ORF">L1987_19485</name>
</gene>